<accession>B9TE91</accession>
<protein>
    <submittedName>
        <fullName evidence="1">Uncharacterized protein</fullName>
    </submittedName>
</protein>
<dbReference type="EMBL" id="EQ978818">
    <property type="protein sequence ID" value="EEF25822.1"/>
    <property type="molecule type" value="Genomic_DNA"/>
</dbReference>
<proteinExistence type="predicted"/>
<sequence length="117" mass="12428">MAAFTAALNSGVANSHRRIVFISNSIEKGRSMAALFGFGCGRRVRAKRLGGFVDHASGVDGDVVLVDLGDVHETADRASLRLFFEEVERAVLGIAVPSLPSGIFLLASLNDLATRLD</sequence>
<dbReference type="InParanoid" id="B9TE91"/>
<reference evidence="2" key="1">
    <citation type="journal article" date="2010" name="Nat. Biotechnol.">
        <title>Draft genome sequence of the oilseed species Ricinus communis.</title>
        <authorList>
            <person name="Chan A.P."/>
            <person name="Crabtree J."/>
            <person name="Zhao Q."/>
            <person name="Lorenzi H."/>
            <person name="Orvis J."/>
            <person name="Puiu D."/>
            <person name="Melake-Berhan A."/>
            <person name="Jones K.M."/>
            <person name="Redman J."/>
            <person name="Chen G."/>
            <person name="Cahoon E.B."/>
            <person name="Gedil M."/>
            <person name="Stanke M."/>
            <person name="Haas B.J."/>
            <person name="Wortman J.R."/>
            <person name="Fraser-Liggett C.M."/>
            <person name="Ravel J."/>
            <person name="Rabinowicz P.D."/>
        </authorList>
    </citation>
    <scope>NUCLEOTIDE SEQUENCE [LARGE SCALE GENOMIC DNA]</scope>
    <source>
        <strain evidence="2">cv. Hale</strain>
    </source>
</reference>
<evidence type="ECO:0000313" key="2">
    <source>
        <dbReference type="Proteomes" id="UP000008311"/>
    </source>
</evidence>
<evidence type="ECO:0000313" key="1">
    <source>
        <dbReference type="EMBL" id="EEF25822.1"/>
    </source>
</evidence>
<dbReference type="Proteomes" id="UP000008311">
    <property type="component" value="Unassembled WGS sequence"/>
</dbReference>
<gene>
    <name evidence="1" type="ORF">RCOM_1869990</name>
</gene>
<name>B9TE91_RICCO</name>
<dbReference type="AlphaFoldDB" id="B9TE91"/>
<keyword evidence="2" id="KW-1185">Reference proteome</keyword>
<organism evidence="1 2">
    <name type="scientific">Ricinus communis</name>
    <name type="common">Castor bean</name>
    <dbReference type="NCBI Taxonomy" id="3988"/>
    <lineage>
        <taxon>Eukaryota</taxon>
        <taxon>Viridiplantae</taxon>
        <taxon>Streptophyta</taxon>
        <taxon>Embryophyta</taxon>
        <taxon>Tracheophyta</taxon>
        <taxon>Spermatophyta</taxon>
        <taxon>Magnoliopsida</taxon>
        <taxon>eudicotyledons</taxon>
        <taxon>Gunneridae</taxon>
        <taxon>Pentapetalae</taxon>
        <taxon>rosids</taxon>
        <taxon>fabids</taxon>
        <taxon>Malpighiales</taxon>
        <taxon>Euphorbiaceae</taxon>
        <taxon>Acalyphoideae</taxon>
        <taxon>Acalypheae</taxon>
        <taxon>Ricinus</taxon>
    </lineage>
</organism>